<protein>
    <submittedName>
        <fullName evidence="2">Uncharacterized protein</fullName>
    </submittedName>
</protein>
<dbReference type="Proteomes" id="UP001595851">
    <property type="component" value="Unassembled WGS sequence"/>
</dbReference>
<comment type="caution">
    <text evidence="2">The sequence shown here is derived from an EMBL/GenBank/DDBJ whole genome shotgun (WGS) entry which is preliminary data.</text>
</comment>
<dbReference type="RefSeq" id="WP_379528088.1">
    <property type="nucleotide sequence ID" value="NZ_JBHSBI010000005.1"/>
</dbReference>
<evidence type="ECO:0000313" key="3">
    <source>
        <dbReference type="Proteomes" id="UP001595851"/>
    </source>
</evidence>
<accession>A0ABV8G1Y7</accession>
<name>A0ABV8G1Y7_9ACTN</name>
<dbReference type="EMBL" id="JBHSBI010000005">
    <property type="protein sequence ID" value="MFC4007998.1"/>
    <property type="molecule type" value="Genomic_DNA"/>
</dbReference>
<keyword evidence="3" id="KW-1185">Reference proteome</keyword>
<feature type="chain" id="PRO_5046673719" evidence="1">
    <location>
        <begin position="29"/>
        <end position="118"/>
    </location>
</feature>
<reference evidence="3" key="1">
    <citation type="journal article" date="2019" name="Int. J. Syst. Evol. Microbiol.">
        <title>The Global Catalogue of Microorganisms (GCM) 10K type strain sequencing project: providing services to taxonomists for standard genome sequencing and annotation.</title>
        <authorList>
            <consortium name="The Broad Institute Genomics Platform"/>
            <consortium name="The Broad Institute Genome Sequencing Center for Infectious Disease"/>
            <person name="Wu L."/>
            <person name="Ma J."/>
        </authorList>
    </citation>
    <scope>NUCLEOTIDE SEQUENCE [LARGE SCALE GENOMIC DNA]</scope>
    <source>
        <strain evidence="3">TBRC 1276</strain>
    </source>
</reference>
<organism evidence="2 3">
    <name type="scientific">Nonomuraea purpurea</name>
    <dbReference type="NCBI Taxonomy" id="1849276"/>
    <lineage>
        <taxon>Bacteria</taxon>
        <taxon>Bacillati</taxon>
        <taxon>Actinomycetota</taxon>
        <taxon>Actinomycetes</taxon>
        <taxon>Streptosporangiales</taxon>
        <taxon>Streptosporangiaceae</taxon>
        <taxon>Nonomuraea</taxon>
    </lineage>
</organism>
<gene>
    <name evidence="2" type="ORF">ACFOY2_12250</name>
</gene>
<feature type="signal peptide" evidence="1">
    <location>
        <begin position="1"/>
        <end position="28"/>
    </location>
</feature>
<sequence>MSAMIRTATLAVAASLVLVPAAVPTAFAAAKPNLSACYDGNCKITITKKVSFRIDPSFGFTKLTISFNANGVKVNASGPGMRGSAYFTDGGASSTLNGITMYARSLSKKKAALVLTTG</sequence>
<keyword evidence="1" id="KW-0732">Signal</keyword>
<proteinExistence type="predicted"/>
<evidence type="ECO:0000256" key="1">
    <source>
        <dbReference type="SAM" id="SignalP"/>
    </source>
</evidence>
<evidence type="ECO:0000313" key="2">
    <source>
        <dbReference type="EMBL" id="MFC4007998.1"/>
    </source>
</evidence>